<dbReference type="InterPro" id="IPR036282">
    <property type="entry name" value="Glutathione-S-Trfase_C_sf"/>
</dbReference>
<dbReference type="InterPro" id="IPR004046">
    <property type="entry name" value="GST_C"/>
</dbReference>
<dbReference type="InterPro" id="IPR004045">
    <property type="entry name" value="Glutathione_S-Trfase_N"/>
</dbReference>
<dbReference type="SUPFAM" id="SSF47616">
    <property type="entry name" value="GST C-terminal domain-like"/>
    <property type="match status" value="1"/>
</dbReference>
<evidence type="ECO:0000313" key="3">
    <source>
        <dbReference type="EMBL" id="MFC3228893.1"/>
    </source>
</evidence>
<dbReference type="RefSeq" id="WP_379902438.1">
    <property type="nucleotide sequence ID" value="NZ_JBHRTR010000028.1"/>
</dbReference>
<dbReference type="Pfam" id="PF13409">
    <property type="entry name" value="GST_N_2"/>
    <property type="match status" value="1"/>
</dbReference>
<keyword evidence="4" id="KW-1185">Reference proteome</keyword>
<dbReference type="InterPro" id="IPR036249">
    <property type="entry name" value="Thioredoxin-like_sf"/>
</dbReference>
<dbReference type="PANTHER" id="PTHR44051">
    <property type="entry name" value="GLUTATHIONE S-TRANSFERASE-RELATED"/>
    <property type="match status" value="1"/>
</dbReference>
<name>A0ABV7L2M7_9PROT</name>
<feature type="domain" description="GST C-terminal" evidence="2">
    <location>
        <begin position="94"/>
        <end position="221"/>
    </location>
</feature>
<dbReference type="PROSITE" id="PS50405">
    <property type="entry name" value="GST_CTER"/>
    <property type="match status" value="1"/>
</dbReference>
<dbReference type="PANTHER" id="PTHR44051:SF8">
    <property type="entry name" value="GLUTATHIONE S-TRANSFERASE GSTA"/>
    <property type="match status" value="1"/>
</dbReference>
<dbReference type="PROSITE" id="PS50404">
    <property type="entry name" value="GST_NTER"/>
    <property type="match status" value="1"/>
</dbReference>
<sequence length="239" mass="25734">MIAAEFLRIFTGPMSVFGAKAVIAAHEKALDFETVMVPFSLRDGYAPKPDEVLQGNPKGQIPVLLHDGLVLFDSTQIFEYLEDRWPRPPLWPTAPAERSLARQAELLADEVLFPRVLTLMGLCRSGAGAQACAPAVAAIGELQRDLDRRLAGRDWLAGPYGYADIATFCVQMMASALGADPGADMSRLTAWRDRVVARPAVARTLAPMAAFMTANRMVLPPWLAAMAAKAGPPEGAMAS</sequence>
<evidence type="ECO:0000313" key="4">
    <source>
        <dbReference type="Proteomes" id="UP001595528"/>
    </source>
</evidence>
<dbReference type="InterPro" id="IPR010987">
    <property type="entry name" value="Glutathione-S-Trfase_C-like"/>
</dbReference>
<reference evidence="4" key="1">
    <citation type="journal article" date="2019" name="Int. J. Syst. Evol. Microbiol.">
        <title>The Global Catalogue of Microorganisms (GCM) 10K type strain sequencing project: providing services to taxonomists for standard genome sequencing and annotation.</title>
        <authorList>
            <consortium name="The Broad Institute Genomics Platform"/>
            <consortium name="The Broad Institute Genome Sequencing Center for Infectious Disease"/>
            <person name="Wu L."/>
            <person name="Ma J."/>
        </authorList>
    </citation>
    <scope>NUCLEOTIDE SEQUENCE [LARGE SCALE GENOMIC DNA]</scope>
    <source>
        <strain evidence="4">KCTC 42964</strain>
    </source>
</reference>
<dbReference type="Gene3D" id="3.40.30.10">
    <property type="entry name" value="Glutaredoxin"/>
    <property type="match status" value="1"/>
</dbReference>
<feature type="domain" description="GST N-terminal" evidence="1">
    <location>
        <begin position="5"/>
        <end position="89"/>
    </location>
</feature>
<proteinExistence type="predicted"/>
<dbReference type="SFLD" id="SFLDS00019">
    <property type="entry name" value="Glutathione_Transferase_(cytos"/>
    <property type="match status" value="1"/>
</dbReference>
<evidence type="ECO:0000259" key="1">
    <source>
        <dbReference type="PROSITE" id="PS50404"/>
    </source>
</evidence>
<dbReference type="Gene3D" id="1.20.1050.10">
    <property type="match status" value="1"/>
</dbReference>
<dbReference type="SUPFAM" id="SSF52833">
    <property type="entry name" value="Thioredoxin-like"/>
    <property type="match status" value="1"/>
</dbReference>
<dbReference type="CDD" id="cd00570">
    <property type="entry name" value="GST_N_family"/>
    <property type="match status" value="1"/>
</dbReference>
<dbReference type="Proteomes" id="UP001595528">
    <property type="component" value="Unassembled WGS sequence"/>
</dbReference>
<dbReference type="InterPro" id="IPR040079">
    <property type="entry name" value="Glutathione_S-Trfase"/>
</dbReference>
<evidence type="ECO:0000259" key="2">
    <source>
        <dbReference type="PROSITE" id="PS50405"/>
    </source>
</evidence>
<gene>
    <name evidence="3" type="ORF">ACFOGJ_16730</name>
</gene>
<organism evidence="3 4">
    <name type="scientific">Marinibaculum pumilum</name>
    <dbReference type="NCBI Taxonomy" id="1766165"/>
    <lineage>
        <taxon>Bacteria</taxon>
        <taxon>Pseudomonadati</taxon>
        <taxon>Pseudomonadota</taxon>
        <taxon>Alphaproteobacteria</taxon>
        <taxon>Rhodospirillales</taxon>
        <taxon>Rhodospirillaceae</taxon>
        <taxon>Marinibaculum</taxon>
    </lineage>
</organism>
<dbReference type="SFLD" id="SFLDG00358">
    <property type="entry name" value="Main_(cytGST)"/>
    <property type="match status" value="1"/>
</dbReference>
<protein>
    <submittedName>
        <fullName evidence="3">Glutathione S-transferase family protein</fullName>
    </submittedName>
</protein>
<dbReference type="Pfam" id="PF00043">
    <property type="entry name" value="GST_C"/>
    <property type="match status" value="1"/>
</dbReference>
<comment type="caution">
    <text evidence="3">The sequence shown here is derived from an EMBL/GenBank/DDBJ whole genome shotgun (WGS) entry which is preliminary data.</text>
</comment>
<accession>A0ABV7L2M7</accession>
<dbReference type="EMBL" id="JBHRTR010000028">
    <property type="protein sequence ID" value="MFC3228893.1"/>
    <property type="molecule type" value="Genomic_DNA"/>
</dbReference>